<feature type="binding site" evidence="8">
    <location>
        <position position="64"/>
    </location>
    <ligand>
        <name>Zn(2+)</name>
        <dbReference type="ChEBI" id="CHEBI:29105"/>
        <label>1</label>
    </ligand>
</feature>
<keyword evidence="2" id="KW-0031">Aminopeptidase</keyword>
<keyword evidence="4 8" id="KW-0479">Metal-binding</keyword>
<feature type="binding site" evidence="8">
    <location>
        <position position="224"/>
    </location>
    <ligand>
        <name>Zn(2+)</name>
        <dbReference type="ChEBI" id="CHEBI:29105"/>
        <label>1</label>
    </ligand>
</feature>
<reference evidence="9" key="1">
    <citation type="journal article" date="2020" name="mSystems">
        <title>Genome- and Community-Level Interaction Insights into Carbon Utilization and Element Cycling Functions of Hydrothermarchaeota in Hydrothermal Sediment.</title>
        <authorList>
            <person name="Zhou Z."/>
            <person name="Liu Y."/>
            <person name="Xu W."/>
            <person name="Pan J."/>
            <person name="Luo Z.H."/>
            <person name="Li M."/>
        </authorList>
    </citation>
    <scope>NUCLEOTIDE SEQUENCE [LARGE SCALE GENOMIC DNA]</scope>
    <source>
        <strain evidence="9">SpSt-609</strain>
    </source>
</reference>
<evidence type="ECO:0000256" key="1">
    <source>
        <dbReference type="ARBA" id="ARBA00006272"/>
    </source>
</evidence>
<dbReference type="SUPFAM" id="SSF53187">
    <property type="entry name" value="Zn-dependent exopeptidases"/>
    <property type="match status" value="1"/>
</dbReference>
<proteinExistence type="inferred from homology"/>
<evidence type="ECO:0000313" key="9">
    <source>
        <dbReference type="EMBL" id="HGU40419.1"/>
    </source>
</evidence>
<dbReference type="Gene3D" id="3.40.630.10">
    <property type="entry name" value="Zn peptidases"/>
    <property type="match status" value="1"/>
</dbReference>
<dbReference type="Gene3D" id="2.40.30.40">
    <property type="entry name" value="Peptidase M42, domain 2"/>
    <property type="match status" value="1"/>
</dbReference>
<feature type="binding site" evidence="8">
    <location>
        <position position="172"/>
    </location>
    <ligand>
        <name>Zn(2+)</name>
        <dbReference type="ChEBI" id="CHEBI:29105"/>
        <label>2</label>
    </ligand>
</feature>
<evidence type="ECO:0000256" key="8">
    <source>
        <dbReference type="PIRSR" id="PIRSR001123-2"/>
    </source>
</evidence>
<comment type="similarity">
    <text evidence="1 6">Belongs to the peptidase M42 family.</text>
</comment>
<dbReference type="Pfam" id="PF05343">
    <property type="entry name" value="Peptidase_M42"/>
    <property type="match status" value="1"/>
</dbReference>
<dbReference type="InterPro" id="IPR008007">
    <property type="entry name" value="Peptidase_M42"/>
</dbReference>
<dbReference type="InterPro" id="IPR051464">
    <property type="entry name" value="Peptidase_M42_aminopept"/>
</dbReference>
<evidence type="ECO:0000256" key="3">
    <source>
        <dbReference type="ARBA" id="ARBA00022670"/>
    </source>
</evidence>
<evidence type="ECO:0000256" key="7">
    <source>
        <dbReference type="PIRSR" id="PIRSR001123-1"/>
    </source>
</evidence>
<gene>
    <name evidence="9" type="ORF">ENT77_04385</name>
</gene>
<feature type="binding site" evidence="8">
    <location>
        <position position="172"/>
    </location>
    <ligand>
        <name>Zn(2+)</name>
        <dbReference type="ChEBI" id="CHEBI:29105"/>
        <label>1</label>
    </ligand>
</feature>
<feature type="binding site" evidence="8">
    <location>
        <position position="304"/>
    </location>
    <ligand>
        <name>Zn(2+)</name>
        <dbReference type="ChEBI" id="CHEBI:29105"/>
        <label>2</label>
    </ligand>
</feature>
<accession>A0A7C4GBJ2</accession>
<feature type="binding site" evidence="8">
    <location>
        <position position="202"/>
    </location>
    <ligand>
        <name>Zn(2+)</name>
        <dbReference type="ChEBI" id="CHEBI:29105"/>
        <label>2</label>
    </ligand>
</feature>
<dbReference type="EMBL" id="DSZY01000020">
    <property type="protein sequence ID" value="HGU40419.1"/>
    <property type="molecule type" value="Genomic_DNA"/>
</dbReference>
<evidence type="ECO:0000256" key="4">
    <source>
        <dbReference type="ARBA" id="ARBA00022723"/>
    </source>
</evidence>
<evidence type="ECO:0000256" key="5">
    <source>
        <dbReference type="ARBA" id="ARBA00022801"/>
    </source>
</evidence>
<evidence type="ECO:0000256" key="6">
    <source>
        <dbReference type="PIRNR" id="PIRNR001123"/>
    </source>
</evidence>
<dbReference type="GO" id="GO:0046872">
    <property type="term" value="F:metal ion binding"/>
    <property type="evidence" value="ECO:0007669"/>
    <property type="project" value="UniProtKB-UniRule"/>
</dbReference>
<evidence type="ECO:0000256" key="2">
    <source>
        <dbReference type="ARBA" id="ARBA00022438"/>
    </source>
</evidence>
<feature type="active site" description="Proton acceptor" evidence="7">
    <location>
        <position position="201"/>
    </location>
</feature>
<dbReference type="PANTHER" id="PTHR32481">
    <property type="entry name" value="AMINOPEPTIDASE"/>
    <property type="match status" value="1"/>
</dbReference>
<sequence length="329" mass="35909">MEEFISELISLCLVPGVSGREEMVRKRILEMLPSEGRTYEDSIGNLILEVTGKISDGAVLLMAHMDEIGFYVSTIREDGKLVVRNVGGIIEETLPGTYVQIVTENGDLVDGVFGAVPPHLKMDGETFEKVIDIGATSKDEVETLGVKILDPVVFKKFPTILNKKYISVRSLDDRFGCYALVQVARNLTPQRNTVFAWTVQEEIGLKGARALATKFRPALAIAVDSFACCSKQNKHIKLGQGPVIRAVDNSSISDPNVVKFVVRLAQGRGIPLQLGITGGGNDASVFVDIGVPMLALSVPVLYLHSQVEMIHIDDLINLVELLKAFLEAF</sequence>
<comment type="cofactor">
    <cofactor evidence="8">
        <name>a divalent metal cation</name>
        <dbReference type="ChEBI" id="CHEBI:60240"/>
    </cofactor>
    <text evidence="8">Binds 2 divalent metal cations per subunit.</text>
</comment>
<comment type="caution">
    <text evidence="9">The sequence shown here is derived from an EMBL/GenBank/DDBJ whole genome shotgun (WGS) entry which is preliminary data.</text>
</comment>
<dbReference type="AlphaFoldDB" id="A0A7C4GBJ2"/>
<dbReference type="PANTHER" id="PTHR32481:SF0">
    <property type="entry name" value="AMINOPEPTIDASE YPDE-RELATED"/>
    <property type="match status" value="1"/>
</dbReference>
<protein>
    <submittedName>
        <fullName evidence="9">M42 family peptidase</fullName>
    </submittedName>
</protein>
<keyword evidence="5" id="KW-0378">Hydrolase</keyword>
<organism evidence="9">
    <name type="scientific">Fervidobacterium thailandense</name>
    <dbReference type="NCBI Taxonomy" id="1008305"/>
    <lineage>
        <taxon>Bacteria</taxon>
        <taxon>Thermotogati</taxon>
        <taxon>Thermotogota</taxon>
        <taxon>Thermotogae</taxon>
        <taxon>Thermotogales</taxon>
        <taxon>Fervidobacteriaceae</taxon>
        <taxon>Fervidobacterium</taxon>
    </lineage>
</organism>
<dbReference type="GO" id="GO:0006508">
    <property type="term" value="P:proteolysis"/>
    <property type="evidence" value="ECO:0007669"/>
    <property type="project" value="UniProtKB-KW"/>
</dbReference>
<dbReference type="InterPro" id="IPR023367">
    <property type="entry name" value="Peptidase_M42_dom2"/>
</dbReference>
<dbReference type="GO" id="GO:0004177">
    <property type="term" value="F:aminopeptidase activity"/>
    <property type="evidence" value="ECO:0007669"/>
    <property type="project" value="UniProtKB-UniRule"/>
</dbReference>
<keyword evidence="3" id="KW-0645">Protease</keyword>
<dbReference type="PIRSF" id="PIRSF001123">
    <property type="entry name" value="PepA_GA"/>
    <property type="match status" value="1"/>
</dbReference>
<dbReference type="SUPFAM" id="SSF101821">
    <property type="entry name" value="Aminopeptidase/glucanase lid domain"/>
    <property type="match status" value="1"/>
</dbReference>
<name>A0A7C4GBJ2_9BACT</name>